<dbReference type="PANTHER" id="PTHR43669:SF3">
    <property type="entry name" value="ALCOHOL DEHYDROGENASE, PUTATIVE (AFU_ORTHOLOGUE AFUA_3G03445)-RELATED"/>
    <property type="match status" value="1"/>
</dbReference>
<dbReference type="SUPFAM" id="SSF51735">
    <property type="entry name" value="NAD(P)-binding Rossmann-fold domains"/>
    <property type="match status" value="1"/>
</dbReference>
<sequence>MDQFAGRVAVVTGAGSGMGRAFALRFAAEGMHVVAADIQQDALDRTVAELSDAGTQALGVRTDVSDPAAVTALARAATDRFGAVHLLCNNAGVEGYLDGAIWEATDKDWSWTFDVNYWSVVHGIRAFLPGMLAHGEPAHVVNTCSMTSVVSASNMYGITKQAVLALTEVLASDLAARGASVGVTALCPGIIATNLFHGSRNRPEDLRNEVETEGAREGAQLREQMHAALSEGMPPSEVADLLVDAVRRDARYLLTDHDWDHLVSARTEAILAGAVGGPARPLPGARR</sequence>
<dbReference type="EMBL" id="JAAGWF010000002">
    <property type="protein sequence ID" value="NEK56392.1"/>
    <property type="molecule type" value="Genomic_DNA"/>
</dbReference>
<dbReference type="Pfam" id="PF00106">
    <property type="entry name" value="adh_short"/>
    <property type="match status" value="1"/>
</dbReference>
<dbReference type="AlphaFoldDB" id="A0A7K3VUX1"/>
<keyword evidence="2" id="KW-0560">Oxidoreductase</keyword>
<accession>A0A7K3VUX1</accession>
<dbReference type="RefSeq" id="WP_163479581.1">
    <property type="nucleotide sequence ID" value="NZ_JAAGWF010000002.1"/>
</dbReference>
<dbReference type="InterPro" id="IPR036291">
    <property type="entry name" value="NAD(P)-bd_dom_sf"/>
</dbReference>
<evidence type="ECO:0000256" key="2">
    <source>
        <dbReference type="ARBA" id="ARBA00023002"/>
    </source>
</evidence>
<evidence type="ECO:0000256" key="3">
    <source>
        <dbReference type="RuleBase" id="RU000363"/>
    </source>
</evidence>
<dbReference type="InterPro" id="IPR002347">
    <property type="entry name" value="SDR_fam"/>
</dbReference>
<evidence type="ECO:0000313" key="5">
    <source>
        <dbReference type="Proteomes" id="UP000470246"/>
    </source>
</evidence>
<dbReference type="Gene3D" id="3.40.50.720">
    <property type="entry name" value="NAD(P)-binding Rossmann-like Domain"/>
    <property type="match status" value="1"/>
</dbReference>
<dbReference type="PRINTS" id="PR00080">
    <property type="entry name" value="SDRFAMILY"/>
</dbReference>
<comment type="caution">
    <text evidence="4">The sequence shown here is derived from an EMBL/GenBank/DDBJ whole genome shotgun (WGS) entry which is preliminary data.</text>
</comment>
<dbReference type="Proteomes" id="UP000470246">
    <property type="component" value="Unassembled WGS sequence"/>
</dbReference>
<evidence type="ECO:0000313" key="4">
    <source>
        <dbReference type="EMBL" id="NEK56392.1"/>
    </source>
</evidence>
<gene>
    <name evidence="4" type="ORF">GCU56_00700</name>
</gene>
<evidence type="ECO:0000256" key="1">
    <source>
        <dbReference type="ARBA" id="ARBA00006484"/>
    </source>
</evidence>
<comment type="similarity">
    <text evidence="1 3">Belongs to the short-chain dehydrogenases/reductases (SDR) family.</text>
</comment>
<dbReference type="PANTHER" id="PTHR43669">
    <property type="entry name" value="5-KETO-D-GLUCONATE 5-REDUCTASE"/>
    <property type="match status" value="1"/>
</dbReference>
<name>A0A7K3VUX1_9ACTN</name>
<dbReference type="GO" id="GO:0016491">
    <property type="term" value="F:oxidoreductase activity"/>
    <property type="evidence" value="ECO:0007669"/>
    <property type="project" value="UniProtKB-KW"/>
</dbReference>
<dbReference type="FunFam" id="3.40.50.720:FF:000084">
    <property type="entry name" value="Short-chain dehydrogenase reductase"/>
    <property type="match status" value="1"/>
</dbReference>
<proteinExistence type="inferred from homology"/>
<dbReference type="PRINTS" id="PR00081">
    <property type="entry name" value="GDHRDH"/>
</dbReference>
<protein>
    <submittedName>
        <fullName evidence="4">SDR family NAD(P)-dependent oxidoreductase</fullName>
    </submittedName>
</protein>
<keyword evidence="5" id="KW-1185">Reference proteome</keyword>
<dbReference type="CDD" id="cd05233">
    <property type="entry name" value="SDR_c"/>
    <property type="match status" value="1"/>
</dbReference>
<organism evidence="4 5">
    <name type="scientific">Geodermatophilus sabuli</name>
    <dbReference type="NCBI Taxonomy" id="1564158"/>
    <lineage>
        <taxon>Bacteria</taxon>
        <taxon>Bacillati</taxon>
        <taxon>Actinomycetota</taxon>
        <taxon>Actinomycetes</taxon>
        <taxon>Geodermatophilales</taxon>
        <taxon>Geodermatophilaceae</taxon>
        <taxon>Geodermatophilus</taxon>
    </lineage>
</organism>
<reference evidence="4 5" key="1">
    <citation type="submission" date="2020-02" db="EMBL/GenBank/DDBJ databases">
        <title>Geodermatophilus sabuli CPCC 205279 I12A-02694.</title>
        <authorList>
            <person name="Jiang Z."/>
        </authorList>
    </citation>
    <scope>NUCLEOTIDE SEQUENCE [LARGE SCALE GENOMIC DNA]</scope>
    <source>
        <strain evidence="4 5">I12A-02694</strain>
    </source>
</reference>